<name>A0A518E0A0_9BACT</name>
<evidence type="ECO:0000313" key="2">
    <source>
        <dbReference type="Proteomes" id="UP000317648"/>
    </source>
</evidence>
<protein>
    <submittedName>
        <fullName evidence="1">Uncharacterized protein</fullName>
    </submittedName>
</protein>
<gene>
    <name evidence="1" type="ORF">Pla8534_53600</name>
</gene>
<evidence type="ECO:0000313" key="1">
    <source>
        <dbReference type="EMBL" id="QDU97512.1"/>
    </source>
</evidence>
<sequence>MRYDLRYMQEVGAVALMQMGYRDYQEIADLVGLQPDEVAEIDLSSRPRIRAWAITGVPLGEFAELRRAIRCRGCGVLLNKAPCLRCQLQSRRHPR</sequence>
<dbReference type="EMBL" id="CP036433">
    <property type="protein sequence ID" value="QDU97512.1"/>
    <property type="molecule type" value="Genomic_DNA"/>
</dbReference>
<dbReference type="Proteomes" id="UP000317648">
    <property type="component" value="Chromosome"/>
</dbReference>
<dbReference type="AlphaFoldDB" id="A0A518E0A0"/>
<dbReference type="RefSeq" id="WP_145056281.1">
    <property type="nucleotide sequence ID" value="NZ_CP036433.1"/>
</dbReference>
<keyword evidence="2" id="KW-1185">Reference proteome</keyword>
<accession>A0A518E0A0</accession>
<reference evidence="1 2" key="1">
    <citation type="submission" date="2019-02" db="EMBL/GenBank/DDBJ databases">
        <title>Deep-cultivation of Planctomycetes and their phenomic and genomic characterization uncovers novel biology.</title>
        <authorList>
            <person name="Wiegand S."/>
            <person name="Jogler M."/>
            <person name="Boedeker C."/>
            <person name="Pinto D."/>
            <person name="Vollmers J."/>
            <person name="Rivas-Marin E."/>
            <person name="Kohn T."/>
            <person name="Peeters S.H."/>
            <person name="Heuer A."/>
            <person name="Rast P."/>
            <person name="Oberbeckmann S."/>
            <person name="Bunk B."/>
            <person name="Jeske O."/>
            <person name="Meyerdierks A."/>
            <person name="Storesund J.E."/>
            <person name="Kallscheuer N."/>
            <person name="Luecker S."/>
            <person name="Lage O.M."/>
            <person name="Pohl T."/>
            <person name="Merkel B.J."/>
            <person name="Hornburger P."/>
            <person name="Mueller R.-W."/>
            <person name="Bruemmer F."/>
            <person name="Labrenz M."/>
            <person name="Spormann A.M."/>
            <person name="Op den Camp H."/>
            <person name="Overmann J."/>
            <person name="Amann R."/>
            <person name="Jetten M.S.M."/>
            <person name="Mascher T."/>
            <person name="Medema M.H."/>
            <person name="Devos D.P."/>
            <person name="Kaster A.-K."/>
            <person name="Ovreas L."/>
            <person name="Rohde M."/>
            <person name="Galperin M.Y."/>
            <person name="Jogler C."/>
        </authorList>
    </citation>
    <scope>NUCLEOTIDE SEQUENCE [LARGE SCALE GENOMIC DNA]</scope>
    <source>
        <strain evidence="1 2">Pla85_3_4</strain>
    </source>
</reference>
<proteinExistence type="predicted"/>
<dbReference type="KEGG" id="lcre:Pla8534_53600"/>
<organism evidence="1 2">
    <name type="scientific">Lignipirellula cremea</name>
    <dbReference type="NCBI Taxonomy" id="2528010"/>
    <lineage>
        <taxon>Bacteria</taxon>
        <taxon>Pseudomonadati</taxon>
        <taxon>Planctomycetota</taxon>
        <taxon>Planctomycetia</taxon>
        <taxon>Pirellulales</taxon>
        <taxon>Pirellulaceae</taxon>
        <taxon>Lignipirellula</taxon>
    </lineage>
</organism>